<accession>A0A1X2F1Z8</accession>
<dbReference type="Pfam" id="PF13924">
    <property type="entry name" value="Lipocalin_5"/>
    <property type="match status" value="1"/>
</dbReference>
<keyword evidence="1" id="KW-0732">Signal</keyword>
<comment type="caution">
    <text evidence="3">The sequence shown here is derived from an EMBL/GenBank/DDBJ whole genome shotgun (WGS) entry which is preliminary data.</text>
</comment>
<protein>
    <recommendedName>
        <fullName evidence="2">Lipocalin-like domain-containing protein</fullName>
    </recommendedName>
</protein>
<name>A0A1X2F1Z8_9MYCO</name>
<dbReference type="RefSeq" id="WP_085146103.1">
    <property type="nucleotide sequence ID" value="NZ_LQQA01000029.1"/>
</dbReference>
<dbReference type="AlphaFoldDB" id="A0A1X2F1Z8"/>
<feature type="signal peptide" evidence="1">
    <location>
        <begin position="1"/>
        <end position="22"/>
    </location>
</feature>
<sequence length="167" mass="18046">MKALAAILAVLSAMTLSSCSTASPPPNRVVGTWQMVSATIERGGTTRPAYGERPSGLLTFTPEMRYVEVLTDSTIAPFASEARGEGTDAENRAAMAGSIGMFGTYTVDENGEFSTNRVEGATFPNWIGDVRTRDELRITVDGDRMTENFTRPDGTAIQIIFERVRNG</sequence>
<proteinExistence type="predicted"/>
<dbReference type="PROSITE" id="PS51257">
    <property type="entry name" value="PROKAR_LIPOPROTEIN"/>
    <property type="match status" value="1"/>
</dbReference>
<feature type="chain" id="PRO_5010854814" description="Lipocalin-like domain-containing protein" evidence="1">
    <location>
        <begin position="23"/>
        <end position="167"/>
    </location>
</feature>
<reference evidence="3 4" key="1">
    <citation type="submission" date="2016-01" db="EMBL/GenBank/DDBJ databases">
        <title>The new phylogeny of the genus Mycobacterium.</title>
        <authorList>
            <person name="Tarcisio F."/>
            <person name="Conor M."/>
            <person name="Antonella G."/>
            <person name="Elisabetta G."/>
            <person name="Giulia F.S."/>
            <person name="Sara T."/>
            <person name="Anna F."/>
            <person name="Clotilde B."/>
            <person name="Roberto B."/>
            <person name="Veronica D.S."/>
            <person name="Fabio R."/>
            <person name="Monica P."/>
            <person name="Olivier J."/>
            <person name="Enrico T."/>
            <person name="Nicola S."/>
        </authorList>
    </citation>
    <scope>NUCLEOTIDE SEQUENCE [LARGE SCALE GENOMIC DNA]</scope>
    <source>
        <strain evidence="3 4">ATCC 700010</strain>
    </source>
</reference>
<dbReference type="Proteomes" id="UP000193964">
    <property type="component" value="Unassembled WGS sequence"/>
</dbReference>
<feature type="domain" description="Lipocalin-like" evidence="2">
    <location>
        <begin position="30"/>
        <end position="134"/>
    </location>
</feature>
<evidence type="ECO:0000256" key="1">
    <source>
        <dbReference type="SAM" id="SignalP"/>
    </source>
</evidence>
<dbReference type="EMBL" id="LQQA01000029">
    <property type="protein sequence ID" value="ORX12408.1"/>
    <property type="molecule type" value="Genomic_DNA"/>
</dbReference>
<evidence type="ECO:0000259" key="2">
    <source>
        <dbReference type="Pfam" id="PF13924"/>
    </source>
</evidence>
<dbReference type="OrthoDB" id="118834at2"/>
<evidence type="ECO:0000313" key="3">
    <source>
        <dbReference type="EMBL" id="ORX12408.1"/>
    </source>
</evidence>
<gene>
    <name evidence="3" type="ORF">AWC31_30940</name>
</gene>
<organism evidence="3 4">
    <name type="scientific">Mycolicibacterium wolinskyi</name>
    <dbReference type="NCBI Taxonomy" id="59750"/>
    <lineage>
        <taxon>Bacteria</taxon>
        <taxon>Bacillati</taxon>
        <taxon>Actinomycetota</taxon>
        <taxon>Actinomycetes</taxon>
        <taxon>Mycobacteriales</taxon>
        <taxon>Mycobacteriaceae</taxon>
        <taxon>Mycolicibacterium</taxon>
    </lineage>
</organism>
<dbReference type="InterPro" id="IPR024311">
    <property type="entry name" value="Lipocalin-like"/>
</dbReference>
<evidence type="ECO:0000313" key="4">
    <source>
        <dbReference type="Proteomes" id="UP000193964"/>
    </source>
</evidence>